<dbReference type="GO" id="GO:0016779">
    <property type="term" value="F:nucleotidyltransferase activity"/>
    <property type="evidence" value="ECO:0007669"/>
    <property type="project" value="UniProtKB-KW"/>
</dbReference>
<dbReference type="SUPFAM" id="SSF52113">
    <property type="entry name" value="BRCT domain"/>
    <property type="match status" value="1"/>
</dbReference>
<dbReference type="SMART" id="SM00292">
    <property type="entry name" value="BRCT"/>
    <property type="match status" value="1"/>
</dbReference>
<feature type="domain" description="PARP-type" evidence="21">
    <location>
        <begin position="8"/>
        <end position="91"/>
    </location>
</feature>
<evidence type="ECO:0000256" key="15">
    <source>
        <dbReference type="ARBA" id="ARBA00023125"/>
    </source>
</evidence>
<keyword evidence="12" id="KW-0863">Zinc-finger</keyword>
<dbReference type="FunFam" id="3.30.1740.10:FF:000004">
    <property type="entry name" value="Poly [ADP-ribose] polymerase"/>
    <property type="match status" value="1"/>
</dbReference>
<dbReference type="InterPro" id="IPR036930">
    <property type="entry name" value="WGR_dom_sf"/>
</dbReference>
<feature type="compositionally biased region" description="Polar residues" evidence="20">
    <location>
        <begin position="312"/>
        <end position="327"/>
    </location>
</feature>
<dbReference type="GO" id="GO:0003677">
    <property type="term" value="F:DNA binding"/>
    <property type="evidence" value="ECO:0007669"/>
    <property type="project" value="UniProtKB-KW"/>
</dbReference>
<keyword evidence="6" id="KW-0328">Glycosyltransferase</keyword>
<comment type="function">
    <text evidence="18">Involved in the base excision repair (BER) pathway, by catalyzing the poly(ADP-ribosyl)ation of a limited number of acceptor proteins involved in chromatin architecture and in DNA metabolism. This modification follows DNA damages and appears as an obligatory step in a detection/signaling pathway leading to the reparation of DNA strand breaks.</text>
</comment>
<keyword evidence="8" id="KW-0548">Nucleotidyltransferase</keyword>
<evidence type="ECO:0000259" key="21">
    <source>
        <dbReference type="PROSITE" id="PS50064"/>
    </source>
</evidence>
<name>A0A8J5LUU7_ZINOF</name>
<evidence type="ECO:0000313" key="25">
    <source>
        <dbReference type="EMBL" id="KAG6526184.1"/>
    </source>
</evidence>
<evidence type="ECO:0000256" key="14">
    <source>
        <dbReference type="ARBA" id="ARBA00023027"/>
    </source>
</evidence>
<dbReference type="Pfam" id="PF05406">
    <property type="entry name" value="WGR"/>
    <property type="match status" value="1"/>
</dbReference>
<dbReference type="Gene3D" id="3.40.50.10190">
    <property type="entry name" value="BRCT domain"/>
    <property type="match status" value="1"/>
</dbReference>
<dbReference type="GO" id="GO:0003950">
    <property type="term" value="F:NAD+ poly-ADP-ribosyltransferase activity"/>
    <property type="evidence" value="ECO:0007669"/>
    <property type="project" value="UniProtKB-EC"/>
</dbReference>
<evidence type="ECO:0000256" key="4">
    <source>
        <dbReference type="ARBA" id="ARBA00012020"/>
    </source>
</evidence>
<evidence type="ECO:0000256" key="18">
    <source>
        <dbReference type="ARBA" id="ARBA00024945"/>
    </source>
</evidence>
<dbReference type="GO" id="GO:0005730">
    <property type="term" value="C:nucleolus"/>
    <property type="evidence" value="ECO:0007669"/>
    <property type="project" value="TreeGrafter"/>
</dbReference>
<dbReference type="InterPro" id="IPR049296">
    <property type="entry name" value="PARP1-like_PADR1_N"/>
</dbReference>
<comment type="catalytic activity">
    <reaction evidence="1">
        <text>L-aspartyl-[protein] + NAD(+) = 4-O-(ADP-D-ribosyl)-L-aspartyl-[protein] + nicotinamide</text>
        <dbReference type="Rhea" id="RHEA:54424"/>
        <dbReference type="Rhea" id="RHEA-COMP:9867"/>
        <dbReference type="Rhea" id="RHEA-COMP:13832"/>
        <dbReference type="ChEBI" id="CHEBI:17154"/>
        <dbReference type="ChEBI" id="CHEBI:29961"/>
        <dbReference type="ChEBI" id="CHEBI:57540"/>
        <dbReference type="ChEBI" id="CHEBI:138102"/>
    </reaction>
</comment>
<keyword evidence="10" id="KW-0677">Repeat</keyword>
<proteinExistence type="inferred from homology"/>
<dbReference type="PANTHER" id="PTHR10459">
    <property type="entry name" value="DNA LIGASE"/>
    <property type="match status" value="1"/>
</dbReference>
<dbReference type="FunFam" id="3.40.50.10190:FF:000051">
    <property type="entry name" value="Poly [ADP-ribose] polymerase"/>
    <property type="match status" value="1"/>
</dbReference>
<dbReference type="GO" id="GO:0006302">
    <property type="term" value="P:double-strand break repair"/>
    <property type="evidence" value="ECO:0007669"/>
    <property type="project" value="TreeGrafter"/>
</dbReference>
<evidence type="ECO:0000256" key="19">
    <source>
        <dbReference type="ARBA" id="ARBA00033987"/>
    </source>
</evidence>
<evidence type="ECO:0000256" key="12">
    <source>
        <dbReference type="ARBA" id="ARBA00022771"/>
    </source>
</evidence>
<dbReference type="SUPFAM" id="SSF57716">
    <property type="entry name" value="Glucocorticoid receptor-like (DNA-binding domain)"/>
    <property type="match status" value="2"/>
</dbReference>
<dbReference type="Pfam" id="PF00645">
    <property type="entry name" value="zf-PARP"/>
    <property type="match status" value="2"/>
</dbReference>
<keyword evidence="9" id="KW-0479">Metal-binding</keyword>
<dbReference type="Gene3D" id="1.10.20.130">
    <property type="match status" value="1"/>
</dbReference>
<evidence type="ECO:0000256" key="16">
    <source>
        <dbReference type="ARBA" id="ARBA00023242"/>
    </source>
</evidence>
<keyword evidence="11" id="KW-0013">ADP-ribosylation</keyword>
<feature type="domain" description="PARP-type" evidence="21">
    <location>
        <begin position="110"/>
        <end position="182"/>
    </location>
</feature>
<evidence type="ECO:0000256" key="9">
    <source>
        <dbReference type="ARBA" id="ARBA00022723"/>
    </source>
</evidence>
<dbReference type="Pfam" id="PF00533">
    <property type="entry name" value="BRCT"/>
    <property type="match status" value="1"/>
</dbReference>
<comment type="similarity">
    <text evidence="17">Belongs to the ARTD/PARP family.</text>
</comment>
<dbReference type="SMART" id="SM01336">
    <property type="entry name" value="zf-PARP"/>
    <property type="match status" value="2"/>
</dbReference>
<dbReference type="InterPro" id="IPR004102">
    <property type="entry name" value="Poly(ADP-ribose)pol_reg_dom"/>
</dbReference>
<dbReference type="PROSITE" id="PS52007">
    <property type="entry name" value="PADR1"/>
    <property type="match status" value="1"/>
</dbReference>
<feature type="compositionally biased region" description="Polar residues" evidence="20">
    <location>
        <begin position="197"/>
        <end position="215"/>
    </location>
</feature>
<dbReference type="PROSITE" id="PS51977">
    <property type="entry name" value="WGR"/>
    <property type="match status" value="1"/>
</dbReference>
<accession>A0A8J5LUU7</accession>
<protein>
    <recommendedName>
        <fullName evidence="5">Poly [ADP-ribose] polymerase 1</fullName>
        <ecNumber evidence="4">2.4.2.30</ecNumber>
    </recommendedName>
</protein>
<evidence type="ECO:0000256" key="13">
    <source>
        <dbReference type="ARBA" id="ARBA00022833"/>
    </source>
</evidence>
<dbReference type="SMART" id="SM00773">
    <property type="entry name" value="WGR"/>
    <property type="match status" value="1"/>
</dbReference>
<dbReference type="PROSITE" id="PS50064">
    <property type="entry name" value="ZF_PARP_2"/>
    <property type="match status" value="2"/>
</dbReference>
<dbReference type="FunFam" id="1.20.142.10:FF:000002">
    <property type="entry name" value="Poly [ADP-ribose] polymerase"/>
    <property type="match status" value="1"/>
</dbReference>
<evidence type="ECO:0000259" key="22">
    <source>
        <dbReference type="PROSITE" id="PS50172"/>
    </source>
</evidence>
<feature type="domain" description="PARP alpha-helical" evidence="23">
    <location>
        <begin position="570"/>
        <end position="673"/>
    </location>
</feature>
<reference evidence="25 26" key="1">
    <citation type="submission" date="2020-08" db="EMBL/GenBank/DDBJ databases">
        <title>Plant Genome Project.</title>
        <authorList>
            <person name="Zhang R.-G."/>
        </authorList>
    </citation>
    <scope>NUCLEOTIDE SEQUENCE [LARGE SCALE GENOMIC DNA]</scope>
    <source>
        <tissue evidence="25">Rhizome</tissue>
    </source>
</reference>
<dbReference type="AlphaFoldDB" id="A0A8J5LUU7"/>
<dbReference type="InterPro" id="IPR036420">
    <property type="entry name" value="BRCT_dom_sf"/>
</dbReference>
<dbReference type="GO" id="GO:0008270">
    <property type="term" value="F:zinc ion binding"/>
    <property type="evidence" value="ECO:0007669"/>
    <property type="project" value="UniProtKB-KW"/>
</dbReference>
<dbReference type="Gene3D" id="3.30.1740.10">
    <property type="entry name" value="Zinc finger, PARP-type"/>
    <property type="match status" value="2"/>
</dbReference>
<dbReference type="InterPro" id="IPR036957">
    <property type="entry name" value="Znf_PARP_sf"/>
</dbReference>
<dbReference type="PANTHER" id="PTHR10459:SF80">
    <property type="entry name" value="POLY [ADP-RIBOSE] POLYMERASE 1"/>
    <property type="match status" value="1"/>
</dbReference>
<dbReference type="EC" id="2.4.2.30" evidence="4"/>
<dbReference type="InterPro" id="IPR001357">
    <property type="entry name" value="BRCT_dom"/>
</dbReference>
<dbReference type="GO" id="GO:0070212">
    <property type="term" value="P:protein poly-ADP-ribosylation"/>
    <property type="evidence" value="ECO:0007669"/>
    <property type="project" value="TreeGrafter"/>
</dbReference>
<dbReference type="InterPro" id="IPR050800">
    <property type="entry name" value="ARTD/PARP"/>
</dbReference>
<evidence type="ECO:0000256" key="8">
    <source>
        <dbReference type="ARBA" id="ARBA00022695"/>
    </source>
</evidence>
<evidence type="ECO:0000259" key="23">
    <source>
        <dbReference type="PROSITE" id="PS51060"/>
    </source>
</evidence>
<evidence type="ECO:0000256" key="11">
    <source>
        <dbReference type="ARBA" id="ARBA00022765"/>
    </source>
</evidence>
<feature type="compositionally biased region" description="Basic and acidic residues" evidence="20">
    <location>
        <begin position="281"/>
        <end position="306"/>
    </location>
</feature>
<dbReference type="Proteomes" id="UP000734854">
    <property type="component" value="Unassembled WGS sequence"/>
</dbReference>
<feature type="region of interest" description="Disordered" evidence="20">
    <location>
        <begin position="188"/>
        <end position="246"/>
    </location>
</feature>
<evidence type="ECO:0000256" key="1">
    <source>
        <dbReference type="ARBA" id="ARBA00000438"/>
    </source>
</evidence>
<gene>
    <name evidence="25" type="ORF">ZIOFF_016161</name>
</gene>
<dbReference type="EMBL" id="JACMSC010000004">
    <property type="protein sequence ID" value="KAG6526184.1"/>
    <property type="molecule type" value="Genomic_DNA"/>
</dbReference>
<dbReference type="SUPFAM" id="SSF142921">
    <property type="entry name" value="WGR domain-like"/>
    <property type="match status" value="1"/>
</dbReference>
<evidence type="ECO:0000256" key="10">
    <source>
        <dbReference type="ARBA" id="ARBA00022737"/>
    </source>
</evidence>
<keyword evidence="16" id="KW-0539">Nucleus</keyword>
<comment type="catalytic activity">
    <reaction evidence="19">
        <text>NAD(+) + (ADP-D-ribosyl)n-acceptor = nicotinamide + (ADP-D-ribosyl)n+1-acceptor + H(+).</text>
        <dbReference type="EC" id="2.4.2.30"/>
    </reaction>
</comment>
<feature type="domain" description="BRCT" evidence="22">
    <location>
        <begin position="327"/>
        <end position="418"/>
    </location>
</feature>
<keyword evidence="7" id="KW-0808">Transferase</keyword>
<keyword evidence="26" id="KW-1185">Reference proteome</keyword>
<evidence type="ECO:0000313" key="26">
    <source>
        <dbReference type="Proteomes" id="UP000734854"/>
    </source>
</evidence>
<evidence type="ECO:0000256" key="7">
    <source>
        <dbReference type="ARBA" id="ARBA00022679"/>
    </source>
</evidence>
<comment type="caution">
    <text evidence="25">The sequence shown here is derived from an EMBL/GenBank/DDBJ whole genome shotgun (WGS) entry which is preliminary data.</text>
</comment>
<feature type="region of interest" description="Disordered" evidence="20">
    <location>
        <begin position="281"/>
        <end position="330"/>
    </location>
</feature>
<evidence type="ECO:0000256" key="6">
    <source>
        <dbReference type="ARBA" id="ARBA00022676"/>
    </source>
</evidence>
<dbReference type="InterPro" id="IPR001510">
    <property type="entry name" value="Znf_PARP"/>
</dbReference>
<dbReference type="Pfam" id="PF21728">
    <property type="entry name" value="PADR1_N"/>
    <property type="match status" value="1"/>
</dbReference>
<dbReference type="InterPro" id="IPR036616">
    <property type="entry name" value="Poly(ADP-ribose)pol_reg_dom_sf"/>
</dbReference>
<comment type="subcellular location">
    <subcellularLocation>
        <location evidence="3">Nucleus</location>
    </subcellularLocation>
</comment>
<evidence type="ECO:0000256" key="20">
    <source>
        <dbReference type="SAM" id="MobiDB-lite"/>
    </source>
</evidence>
<evidence type="ECO:0000256" key="5">
    <source>
        <dbReference type="ARBA" id="ARBA00017163"/>
    </source>
</evidence>
<dbReference type="Gene3D" id="1.20.142.10">
    <property type="entry name" value="Poly(ADP-ribose) polymerase, regulatory domain"/>
    <property type="match status" value="1"/>
</dbReference>
<dbReference type="Pfam" id="PF02877">
    <property type="entry name" value="PARP_reg"/>
    <property type="match status" value="1"/>
</dbReference>
<keyword evidence="14" id="KW-0520">NAD</keyword>
<dbReference type="GO" id="GO:1990404">
    <property type="term" value="F:NAD+-protein mono-ADP-ribosyltransferase activity"/>
    <property type="evidence" value="ECO:0007669"/>
    <property type="project" value="TreeGrafter"/>
</dbReference>
<organism evidence="25 26">
    <name type="scientific">Zingiber officinale</name>
    <name type="common">Ginger</name>
    <name type="synonym">Amomum zingiber</name>
    <dbReference type="NCBI Taxonomy" id="94328"/>
    <lineage>
        <taxon>Eukaryota</taxon>
        <taxon>Viridiplantae</taxon>
        <taxon>Streptophyta</taxon>
        <taxon>Embryophyta</taxon>
        <taxon>Tracheophyta</taxon>
        <taxon>Spermatophyta</taxon>
        <taxon>Magnoliopsida</taxon>
        <taxon>Liliopsida</taxon>
        <taxon>Zingiberales</taxon>
        <taxon>Zingiberaceae</taxon>
        <taxon>Zingiber</taxon>
    </lineage>
</organism>
<evidence type="ECO:0000256" key="3">
    <source>
        <dbReference type="ARBA" id="ARBA00004123"/>
    </source>
</evidence>
<feature type="domain" description="WGR" evidence="24">
    <location>
        <begin position="449"/>
        <end position="549"/>
    </location>
</feature>
<evidence type="ECO:0000256" key="17">
    <source>
        <dbReference type="ARBA" id="ARBA00024347"/>
    </source>
</evidence>
<keyword evidence="13" id="KW-0862">Zinc</keyword>
<sequence>MANPPKPWKAEYAKSGRSSCKTCKSPIDKEQLRLGKMVTATQFDGFMPMWNHAGCVFKKQNQIKSLDDVEGIDSLRWDDQKRIKSYVEGGASSGSTVATAVATTIADNECSIEVSQTSRATCRHCSQKILKGTVRVSTNAEGKGARGLLWHHVSCFITMSPSSSIEKVLGWDSLSPQDKEAVSALYKREKSKHIEGNQATSQGAKRKTAGSNNQKPKVLKVDLNNSSDRGPSKGNKVPDYDNSDTMELDNRLEMQSKLLWDIKDELKKEVSVAELREMLEANEQDSKGSEHDLRDRWSQKTKKPERLLPPSASKSVIGHTSDSSQPSNDDKLEKLKVAIAGKSSADFEELKPKLEAAGVKFHMKIMKDTSCLIWSGEVNNDDPQIKKARRMKLPIVREDYLHGCIRKQKKLPFDSYKIEVASETSRSGVVTVKVKGRSAVHEASNLQETGHILEVGQSIYNTTLNMSDLSTGINSYYILQIIQQDNGSDCCVFRKWGRVGNDKIGGMKFEWMSKSDAIQQFKHIFLEKTGNPWEAWEQKINFQKQPGRFYPLDIDYGVKQAPKKNPSNLKSQLEPRLFELMKMLFNVETYRSAMLEFEINLSEMPLGKLSKENIQKGFAALTEIQNSICNTTYAPAVKESLIVDASNRFFTFIPSVHPHLIQHEDDIKAKVGF</sequence>
<dbReference type="InterPro" id="IPR008893">
    <property type="entry name" value="WGR_domain"/>
</dbReference>
<comment type="catalytic activity">
    <reaction evidence="2">
        <text>L-glutamyl-[protein] + NAD(+) = 5-O-(ADP-D-ribosyl)-L-glutamyl-[protein] + nicotinamide</text>
        <dbReference type="Rhea" id="RHEA:58224"/>
        <dbReference type="Rhea" id="RHEA-COMP:10208"/>
        <dbReference type="Rhea" id="RHEA-COMP:15089"/>
        <dbReference type="ChEBI" id="CHEBI:17154"/>
        <dbReference type="ChEBI" id="CHEBI:29973"/>
        <dbReference type="ChEBI" id="CHEBI:57540"/>
        <dbReference type="ChEBI" id="CHEBI:142540"/>
    </reaction>
</comment>
<dbReference type="PROSITE" id="PS51060">
    <property type="entry name" value="PARP_ALPHA_HD"/>
    <property type="match status" value="1"/>
</dbReference>
<dbReference type="CDD" id="cd08001">
    <property type="entry name" value="WGR_PARP1_like"/>
    <property type="match status" value="1"/>
</dbReference>
<dbReference type="SUPFAM" id="SSF47587">
    <property type="entry name" value="Domain of poly(ADP-ribose) polymerase"/>
    <property type="match status" value="1"/>
</dbReference>
<dbReference type="PROSITE" id="PS50172">
    <property type="entry name" value="BRCT"/>
    <property type="match status" value="1"/>
</dbReference>
<evidence type="ECO:0000256" key="2">
    <source>
        <dbReference type="ARBA" id="ARBA00000459"/>
    </source>
</evidence>
<keyword evidence="15" id="KW-0238">DNA-binding</keyword>
<evidence type="ECO:0000259" key="24">
    <source>
        <dbReference type="PROSITE" id="PS51977"/>
    </source>
</evidence>